<proteinExistence type="predicted"/>
<organism evidence="1 2">
    <name type="scientific">Ulvibacterium marinum</name>
    <dbReference type="NCBI Taxonomy" id="2419782"/>
    <lineage>
        <taxon>Bacteria</taxon>
        <taxon>Pseudomonadati</taxon>
        <taxon>Bacteroidota</taxon>
        <taxon>Flavobacteriia</taxon>
        <taxon>Flavobacteriales</taxon>
        <taxon>Flavobacteriaceae</taxon>
        <taxon>Ulvibacterium</taxon>
    </lineage>
</organism>
<protein>
    <submittedName>
        <fullName evidence="1">Uncharacterized protein</fullName>
    </submittedName>
</protein>
<dbReference type="Proteomes" id="UP000276603">
    <property type="component" value="Unassembled WGS sequence"/>
</dbReference>
<evidence type="ECO:0000313" key="2">
    <source>
        <dbReference type="Proteomes" id="UP000276603"/>
    </source>
</evidence>
<gene>
    <name evidence="1" type="ORF">D7Z94_08790</name>
</gene>
<keyword evidence="2" id="KW-1185">Reference proteome</keyword>
<reference evidence="1 2" key="1">
    <citation type="submission" date="2018-10" db="EMBL/GenBank/DDBJ databases">
        <title>Ulvibacterium marinum gen. nov., sp. nov., a novel marine bacterium of the family Flavobacteriaceae, isolated from a culture of the green alga Ulva prolifera.</title>
        <authorList>
            <person name="Zhang Z."/>
        </authorList>
    </citation>
    <scope>NUCLEOTIDE SEQUENCE [LARGE SCALE GENOMIC DNA]</scope>
    <source>
        <strain evidence="1 2">CCMM003</strain>
    </source>
</reference>
<name>A0A3B0CBL3_9FLAO</name>
<sequence>MIKKLILIALFGITISGHSQLSESLNQLKSDPEPDFATYEQLFFDATEYIFDNPVNFKSEEFVSACRIVDFWKNEDTGINVPIFGNFYNSLNPKSNQRYFYMIAITNYILNEKLNNNRYLKNTKIEGQKYSEQEDVKESQIEGAKIFLDYVSNKNNRLILNSKSKKFLKAHENGRLDEIFFD</sequence>
<dbReference type="EMBL" id="RBCJ01000002">
    <property type="protein sequence ID" value="RKN81037.1"/>
    <property type="molecule type" value="Genomic_DNA"/>
</dbReference>
<dbReference type="RefSeq" id="WP_120711193.1">
    <property type="nucleotide sequence ID" value="NZ_RBCJ01000002.1"/>
</dbReference>
<dbReference type="AlphaFoldDB" id="A0A3B0CBL3"/>
<evidence type="ECO:0000313" key="1">
    <source>
        <dbReference type="EMBL" id="RKN81037.1"/>
    </source>
</evidence>
<accession>A0A3B0CBL3</accession>
<dbReference type="OrthoDB" id="1454156at2"/>
<comment type="caution">
    <text evidence="1">The sequence shown here is derived from an EMBL/GenBank/DDBJ whole genome shotgun (WGS) entry which is preliminary data.</text>
</comment>